<feature type="compositionally biased region" description="Basic and acidic residues" evidence="1">
    <location>
        <begin position="689"/>
        <end position="698"/>
    </location>
</feature>
<feature type="region of interest" description="Disordered" evidence="1">
    <location>
        <begin position="652"/>
        <end position="706"/>
    </location>
</feature>
<evidence type="ECO:0000256" key="1">
    <source>
        <dbReference type="SAM" id="MobiDB-lite"/>
    </source>
</evidence>
<feature type="region of interest" description="Disordered" evidence="1">
    <location>
        <begin position="445"/>
        <end position="469"/>
    </location>
</feature>
<organism evidence="2 3">
    <name type="scientific">Aplysia californica</name>
    <name type="common">California sea hare</name>
    <dbReference type="NCBI Taxonomy" id="6500"/>
    <lineage>
        <taxon>Eukaryota</taxon>
        <taxon>Metazoa</taxon>
        <taxon>Spiralia</taxon>
        <taxon>Lophotrochozoa</taxon>
        <taxon>Mollusca</taxon>
        <taxon>Gastropoda</taxon>
        <taxon>Heterobranchia</taxon>
        <taxon>Euthyneura</taxon>
        <taxon>Tectipleura</taxon>
        <taxon>Aplysiida</taxon>
        <taxon>Aplysioidea</taxon>
        <taxon>Aplysiidae</taxon>
        <taxon>Aplysia</taxon>
    </lineage>
</organism>
<evidence type="ECO:0000313" key="3">
    <source>
        <dbReference type="RefSeq" id="XP_005111827.3"/>
    </source>
</evidence>
<feature type="compositionally biased region" description="Basic and acidic residues" evidence="1">
    <location>
        <begin position="410"/>
        <end position="421"/>
    </location>
</feature>
<keyword evidence="2" id="KW-1185">Reference proteome</keyword>
<evidence type="ECO:0000313" key="2">
    <source>
        <dbReference type="Proteomes" id="UP000694888"/>
    </source>
</evidence>
<dbReference type="GeneID" id="101857219"/>
<name>A0ABM0K947_APLCA</name>
<gene>
    <name evidence="3" type="primary">LOC101857219</name>
</gene>
<proteinExistence type="predicted"/>
<reference evidence="3" key="1">
    <citation type="submission" date="2025-08" db="UniProtKB">
        <authorList>
            <consortium name="RefSeq"/>
        </authorList>
    </citation>
    <scope>IDENTIFICATION</scope>
</reference>
<sequence length="797" mass="87577">MLCSNLQARDNDSDADDTDVRLLRVVPPREHTQSTCSGASTYHGPVSEDSGYQSPVKVSVSSGESGHVLSSSPDSFGLRGDGHDITEREIELEIRGRKISAAEVSCDIMNDDVFPEEVEVVNISETVLSVDNHSSKEIISLSDKAKINIANNLHRAISDTSISELVSPHPNNIRHFQATKRRRSEGDVSYSAQQNIWQEEREAKNVVKRMPTRLKPKENNDRVTKTKKRRKAVVKAPTLAMENSLYHVLDRPQRQLPPAVRMSRKVAKPSASAKRYGDMLPLWYGGISRKRSFSDPPRDYVNTINNTTITGSSEWQPKSKTSLEVEASNLKLCSKRKSSTTHIVVAEVHEVRPSIENRAILTTSHPGMVNSVQKSFSLVVPTDEPGAKLGNLQRSPKMKKTFVKSPSVPVDRENKSKIERRNVKKVSASSHQYADFQNILQHSGQLSSSLGKSKEDTRPKYPHTQKGKDEVEHSGLIFLHRQTFRKSLKRSFSEEYLSSNSGENFVATGLQVKAQSSRKVIKSDELHALPGQAKKTGHKQQTVHWSKGSTVALRLTDGEQLEGTSVLTDDEEFLLESPPYFRNRRLSDPSPLPSSYLPRQDSASTISTCSPSRPLLSPGGRMDDGGPDSRSVRAGLLKTTSCFWWPSPHRRRRHGVADVGGPDNSNSSAGGDDGNRSSNSSIISSTRSKGGDDADKIKSSCQHSDNNNFSMDNSNCSNNNNCNDDNNYNDNGCSDMNTCSENNSTSDNNSSGNFFGSLPGGSSGTSQFLVALASEKHPCALHLVAPTERGAAVQKCP</sequence>
<feature type="compositionally biased region" description="Polar residues" evidence="1">
    <location>
        <begin position="601"/>
        <end position="611"/>
    </location>
</feature>
<feature type="compositionally biased region" description="Low complexity" evidence="1">
    <location>
        <begin position="660"/>
        <end position="688"/>
    </location>
</feature>
<feature type="region of interest" description="Disordered" evidence="1">
    <location>
        <begin position="26"/>
        <end position="82"/>
    </location>
</feature>
<feature type="compositionally biased region" description="Low complexity" evidence="1">
    <location>
        <begin position="54"/>
        <end position="72"/>
    </location>
</feature>
<protein>
    <submittedName>
        <fullName evidence="3">Uncharacterized protein LOC101857219</fullName>
    </submittedName>
</protein>
<dbReference type="RefSeq" id="XP_005111827.3">
    <property type="nucleotide sequence ID" value="XM_005111770.3"/>
</dbReference>
<accession>A0ABM0K947</accession>
<feature type="region of interest" description="Disordered" evidence="1">
    <location>
        <begin position="399"/>
        <end position="429"/>
    </location>
</feature>
<dbReference type="Proteomes" id="UP000694888">
    <property type="component" value="Unplaced"/>
</dbReference>
<feature type="region of interest" description="Disordered" evidence="1">
    <location>
        <begin position="580"/>
        <end position="632"/>
    </location>
</feature>